<accession>A0A6A4WEX0</accession>
<dbReference type="Proteomes" id="UP000440578">
    <property type="component" value="Unassembled WGS sequence"/>
</dbReference>
<sequence length="387" mass="42765">MEALLCREDAGSDEWRLEVQIVESEFLKRLDAFDAAQAAFEASLNDEEELMKDIERSAAFRDTFTGLRARFPQLLSAFSHLPLADTYSDDQDQQIRVDILVGQDQYWDLYGDEPVVQEMKENFYMDDLLSGADSEAEVVAMFREARSIMGAAGMELSKCSSNSAVLFGDPRRWKPFVASRVRQIQSLTPVACWRHCSSSDNPADLLTRGMLADDLLVSRLWRCGPDWLRVAAQPLQVAATVSVSLLSWTVATGGSDRERPDAHPLEEAAREEQRIIGIIALLVNIGWLVVAILLVTAVRKRWPGLAVPFLVWTALYGPFCLAVVVVSLRRIVLLSGAGVGQSLLTPLIGSVVMCLLAPAAYSVLAVIVAAGRRQMMENAETRMTSKT</sequence>
<dbReference type="PANTHER" id="PTHR47331:SF5">
    <property type="entry name" value="RIBONUCLEASE H"/>
    <property type="match status" value="1"/>
</dbReference>
<keyword evidence="1" id="KW-0472">Membrane</keyword>
<dbReference type="OrthoDB" id="8048386at2759"/>
<organism evidence="2 3">
    <name type="scientific">Amphibalanus amphitrite</name>
    <name type="common">Striped barnacle</name>
    <name type="synonym">Balanus amphitrite</name>
    <dbReference type="NCBI Taxonomy" id="1232801"/>
    <lineage>
        <taxon>Eukaryota</taxon>
        <taxon>Metazoa</taxon>
        <taxon>Ecdysozoa</taxon>
        <taxon>Arthropoda</taxon>
        <taxon>Crustacea</taxon>
        <taxon>Multicrustacea</taxon>
        <taxon>Cirripedia</taxon>
        <taxon>Thoracica</taxon>
        <taxon>Thoracicalcarea</taxon>
        <taxon>Balanomorpha</taxon>
        <taxon>Balanoidea</taxon>
        <taxon>Balanidae</taxon>
        <taxon>Amphibalaninae</taxon>
        <taxon>Amphibalanus</taxon>
    </lineage>
</organism>
<comment type="caution">
    <text evidence="2">The sequence shown here is derived from an EMBL/GenBank/DDBJ whole genome shotgun (WGS) entry which is preliminary data.</text>
</comment>
<dbReference type="EMBL" id="VIIS01000686">
    <property type="protein sequence ID" value="KAF0306147.1"/>
    <property type="molecule type" value="Genomic_DNA"/>
</dbReference>
<keyword evidence="1" id="KW-1133">Transmembrane helix</keyword>
<feature type="transmembrane region" description="Helical" evidence="1">
    <location>
        <begin position="275"/>
        <end position="298"/>
    </location>
</feature>
<reference evidence="2 3" key="1">
    <citation type="submission" date="2019-07" db="EMBL/GenBank/DDBJ databases">
        <title>Draft genome assembly of a fouling barnacle, Amphibalanus amphitrite (Darwin, 1854): The first reference genome for Thecostraca.</title>
        <authorList>
            <person name="Kim W."/>
        </authorList>
    </citation>
    <scope>NUCLEOTIDE SEQUENCE [LARGE SCALE GENOMIC DNA]</scope>
    <source>
        <strain evidence="2">SNU_AA5</strain>
        <tissue evidence="2">Soma without cirri and trophi</tissue>
    </source>
</reference>
<keyword evidence="1" id="KW-0812">Transmembrane</keyword>
<dbReference type="AlphaFoldDB" id="A0A6A4WEX0"/>
<evidence type="ECO:0000313" key="3">
    <source>
        <dbReference type="Proteomes" id="UP000440578"/>
    </source>
</evidence>
<proteinExistence type="predicted"/>
<feature type="transmembrane region" description="Helical" evidence="1">
    <location>
        <begin position="305"/>
        <end position="328"/>
    </location>
</feature>
<protein>
    <submittedName>
        <fullName evidence="2">Uncharacterized protein</fullName>
    </submittedName>
</protein>
<dbReference type="PANTHER" id="PTHR47331">
    <property type="entry name" value="PHD-TYPE DOMAIN-CONTAINING PROTEIN"/>
    <property type="match status" value="1"/>
</dbReference>
<gene>
    <name evidence="2" type="ORF">FJT64_022286</name>
</gene>
<evidence type="ECO:0000256" key="1">
    <source>
        <dbReference type="SAM" id="Phobius"/>
    </source>
</evidence>
<feature type="transmembrane region" description="Helical" evidence="1">
    <location>
        <begin position="348"/>
        <end position="370"/>
    </location>
</feature>
<name>A0A6A4WEX0_AMPAM</name>
<evidence type="ECO:0000313" key="2">
    <source>
        <dbReference type="EMBL" id="KAF0306147.1"/>
    </source>
</evidence>
<keyword evidence="3" id="KW-1185">Reference proteome</keyword>